<name>A0A336MIK7_CULSO</name>
<dbReference type="EMBL" id="UFQT01001340">
    <property type="protein sequence ID" value="SSX30106.1"/>
    <property type="molecule type" value="Genomic_DNA"/>
</dbReference>
<accession>A0A336MIK7</accession>
<evidence type="ECO:0000313" key="1">
    <source>
        <dbReference type="EMBL" id="SSX10420.1"/>
    </source>
</evidence>
<proteinExistence type="predicted"/>
<sequence length="38" mass="4493">INFKCVISSFSSQNIKGDKQINELENIPEFKIRFPFFN</sequence>
<protein>
    <submittedName>
        <fullName evidence="2">CSON002068 protein</fullName>
    </submittedName>
</protein>
<dbReference type="EMBL" id="UFQS01001340">
    <property type="protein sequence ID" value="SSX10420.1"/>
    <property type="molecule type" value="Genomic_DNA"/>
</dbReference>
<evidence type="ECO:0000313" key="2">
    <source>
        <dbReference type="EMBL" id="SSX30106.1"/>
    </source>
</evidence>
<gene>
    <name evidence="2" type="primary">CSON002068</name>
</gene>
<dbReference type="AlphaFoldDB" id="A0A336MIK7"/>
<organism evidence="2">
    <name type="scientific">Culicoides sonorensis</name>
    <name type="common">Biting midge</name>
    <dbReference type="NCBI Taxonomy" id="179676"/>
    <lineage>
        <taxon>Eukaryota</taxon>
        <taxon>Metazoa</taxon>
        <taxon>Ecdysozoa</taxon>
        <taxon>Arthropoda</taxon>
        <taxon>Hexapoda</taxon>
        <taxon>Insecta</taxon>
        <taxon>Pterygota</taxon>
        <taxon>Neoptera</taxon>
        <taxon>Endopterygota</taxon>
        <taxon>Diptera</taxon>
        <taxon>Nematocera</taxon>
        <taxon>Chironomoidea</taxon>
        <taxon>Ceratopogonidae</taxon>
        <taxon>Ceratopogoninae</taxon>
        <taxon>Culicoides</taxon>
        <taxon>Monoculicoides</taxon>
    </lineage>
</organism>
<reference evidence="2" key="2">
    <citation type="submission" date="2018-07" db="EMBL/GenBank/DDBJ databases">
        <authorList>
            <person name="Quirk P.G."/>
            <person name="Krulwich T.A."/>
        </authorList>
    </citation>
    <scope>NUCLEOTIDE SEQUENCE</scope>
</reference>
<reference evidence="1" key="1">
    <citation type="submission" date="2018-04" db="EMBL/GenBank/DDBJ databases">
        <authorList>
            <person name="Go L.Y."/>
            <person name="Mitchell J.A."/>
        </authorList>
    </citation>
    <scope>NUCLEOTIDE SEQUENCE</scope>
    <source>
        <tissue evidence="1">Whole organism</tissue>
    </source>
</reference>